<dbReference type="EMBL" id="PVMZ01000042">
    <property type="protein sequence ID" value="PRX07393.1"/>
    <property type="molecule type" value="Genomic_DNA"/>
</dbReference>
<keyword evidence="2" id="KW-1185">Reference proteome</keyword>
<dbReference type="Proteomes" id="UP000239415">
    <property type="component" value="Unassembled WGS sequence"/>
</dbReference>
<organism evidence="1 2">
    <name type="scientific">Actinoplanes italicus</name>
    <dbReference type="NCBI Taxonomy" id="113567"/>
    <lineage>
        <taxon>Bacteria</taxon>
        <taxon>Bacillati</taxon>
        <taxon>Actinomycetota</taxon>
        <taxon>Actinomycetes</taxon>
        <taxon>Micromonosporales</taxon>
        <taxon>Micromonosporaceae</taxon>
        <taxon>Actinoplanes</taxon>
    </lineage>
</organism>
<gene>
    <name evidence="1" type="ORF">CLV67_14268</name>
</gene>
<name>A0A2T0JIE4_9ACTN</name>
<evidence type="ECO:0000313" key="2">
    <source>
        <dbReference type="Proteomes" id="UP000239415"/>
    </source>
</evidence>
<reference evidence="1 2" key="1">
    <citation type="submission" date="2018-03" db="EMBL/GenBank/DDBJ databases">
        <title>Genomic Encyclopedia of Archaeal and Bacterial Type Strains, Phase II (KMG-II): from individual species to whole genera.</title>
        <authorList>
            <person name="Goeker M."/>
        </authorList>
    </citation>
    <scope>NUCLEOTIDE SEQUENCE [LARGE SCALE GENOMIC DNA]</scope>
    <source>
        <strain evidence="1 2">DSM 43146</strain>
    </source>
</reference>
<proteinExistence type="predicted"/>
<evidence type="ECO:0000313" key="1">
    <source>
        <dbReference type="EMBL" id="PRX07393.1"/>
    </source>
</evidence>
<protein>
    <submittedName>
        <fullName evidence="1">Uncharacterized protein</fullName>
    </submittedName>
</protein>
<accession>A0A2T0JIE4</accession>
<comment type="caution">
    <text evidence="1">The sequence shown here is derived from an EMBL/GenBank/DDBJ whole genome shotgun (WGS) entry which is preliminary data.</text>
</comment>
<sequence>MFRPDSDREKPAVDDVVFVKVPHEPSADARRAAVLADRILTARARIDAALSEQVDLEPDDRDQQLMDLALDLHNILCLRVPGAPVPPVVPGPTS</sequence>
<dbReference type="AlphaFoldDB" id="A0A2T0JIE4"/>